<reference evidence="4 5" key="2">
    <citation type="journal article" date="2016" name="Appl. Microbiol. Biotechnol.">
        <title>Mutations improving production and secretion of extracellular lipase by Burkholderia glumae PG1.</title>
        <authorList>
            <person name="Knapp A."/>
            <person name="Voget S."/>
            <person name="Gao R."/>
            <person name="Zaburannyi N."/>
            <person name="Krysciak D."/>
            <person name="Breuer M."/>
            <person name="Hauer B."/>
            <person name="Streit W.R."/>
            <person name="Muller R."/>
            <person name="Daniel R."/>
            <person name="Jaeger K.E."/>
        </authorList>
    </citation>
    <scope>NUCLEOTIDE SEQUENCE [LARGE SCALE GENOMIC DNA]</scope>
    <source>
        <strain evidence="4 5">PG1</strain>
    </source>
</reference>
<dbReference type="GO" id="GO:0032259">
    <property type="term" value="P:methylation"/>
    <property type="evidence" value="ECO:0007669"/>
    <property type="project" value="UniProtKB-KW"/>
</dbReference>
<evidence type="ECO:0000313" key="4">
    <source>
        <dbReference type="EMBL" id="AJK50739.1"/>
    </source>
</evidence>
<sequence>MQIKLAITRSTTGKPMNEQFVDVTDLDQLWDRPLKQAVTSELWGENSTKEARMHRIHTYPAKFPAFLAELGIRYAMESGVRVRTVGDIFCGCGTVAHEARRLGLKFWGCDINPVATLIARAKSADIAPGELIRQLALVLHEFDRASADVSLAPSARDRLQRWFRPEQFADLARLVNSIRLITADGSAMRDVLLCLFSSILKSCSQWKVRAIKPTFDLNKVPASVIAAFSQQAHFLITAAVEAGDMSGQPQASIHLGSALTIECPPGGLDLLISSPPYVTSYEYADLHQLSSLFLGYADDHRDLREGSIGSTQHDFRLNKGIASLNSTATRVVFSLYDHDKRAAQSIANYFVDMQKVAVRARHLVKPRGVAMFVIGNTQYHGVDVDNAGHLTESLLRAGFRRVRAVKRAISNKSATPYRTSTGRFSRAQTANHIYSHEYVLMAHR</sequence>
<dbReference type="GO" id="GO:0003677">
    <property type="term" value="F:DNA binding"/>
    <property type="evidence" value="ECO:0007669"/>
    <property type="project" value="InterPro"/>
</dbReference>
<evidence type="ECO:0000256" key="2">
    <source>
        <dbReference type="ARBA" id="ARBA00022679"/>
    </source>
</evidence>
<dbReference type="HOGENOM" id="CLU_027633_1_0_4"/>
<keyword evidence="5" id="KW-1185">Reference proteome</keyword>
<dbReference type="REBASE" id="102322">
    <property type="entry name" value="M.BglPG1ORF26850P"/>
</dbReference>
<reference evidence="5" key="1">
    <citation type="submission" date="2011-03" db="EMBL/GenBank/DDBJ databases">
        <authorList>
            <person name="Voget S."/>
            <person name="Streit W.R."/>
            <person name="Jaeger K.E."/>
            <person name="Daniel R."/>
        </authorList>
    </citation>
    <scope>NUCLEOTIDE SEQUENCE [LARGE SCALE GENOMIC DNA]</scope>
    <source>
        <strain evidence="5">PG1</strain>
    </source>
</reference>
<keyword evidence="1 4" id="KW-0489">Methyltransferase</keyword>
<gene>
    <name evidence="4" type="ORF">BGL_2c26850</name>
</gene>
<dbReference type="KEGG" id="bgp:BGL_2c26850"/>
<evidence type="ECO:0000259" key="3">
    <source>
        <dbReference type="Pfam" id="PF01555"/>
    </source>
</evidence>
<dbReference type="SUPFAM" id="SSF53335">
    <property type="entry name" value="S-adenosyl-L-methionine-dependent methyltransferases"/>
    <property type="match status" value="1"/>
</dbReference>
<dbReference type="InterPro" id="IPR002941">
    <property type="entry name" value="DNA_methylase_N4/N6"/>
</dbReference>
<protein>
    <submittedName>
        <fullName evidence="4">Putative DNA methylase N-4/N-6 domain protein</fullName>
    </submittedName>
</protein>
<dbReference type="Gene3D" id="3.40.50.150">
    <property type="entry name" value="Vaccinia Virus protein VP39"/>
    <property type="match status" value="2"/>
</dbReference>
<keyword evidence="2" id="KW-0808">Transferase</keyword>
<organism evidence="4 5">
    <name type="scientific">Burkholderia plantarii</name>
    <dbReference type="NCBI Taxonomy" id="41899"/>
    <lineage>
        <taxon>Bacteria</taxon>
        <taxon>Pseudomonadati</taxon>
        <taxon>Pseudomonadota</taxon>
        <taxon>Betaproteobacteria</taxon>
        <taxon>Burkholderiales</taxon>
        <taxon>Burkholderiaceae</taxon>
        <taxon>Burkholderia</taxon>
    </lineage>
</organism>
<dbReference type="InterPro" id="IPR029063">
    <property type="entry name" value="SAM-dependent_MTases_sf"/>
</dbReference>
<dbReference type="AlphaFoldDB" id="A0A0B6S8H5"/>
<dbReference type="GO" id="GO:0008170">
    <property type="term" value="F:N-methyltransferase activity"/>
    <property type="evidence" value="ECO:0007669"/>
    <property type="project" value="InterPro"/>
</dbReference>
<evidence type="ECO:0000256" key="1">
    <source>
        <dbReference type="ARBA" id="ARBA00022603"/>
    </source>
</evidence>
<dbReference type="CDD" id="cd02440">
    <property type="entry name" value="AdoMet_MTases"/>
    <property type="match status" value="1"/>
</dbReference>
<evidence type="ECO:0000313" key="5">
    <source>
        <dbReference type="Proteomes" id="UP000031838"/>
    </source>
</evidence>
<dbReference type="Pfam" id="PF01555">
    <property type="entry name" value="N6_N4_Mtase"/>
    <property type="match status" value="1"/>
</dbReference>
<dbReference type="Proteomes" id="UP000031838">
    <property type="component" value="Chromosome 2"/>
</dbReference>
<feature type="domain" description="DNA methylase N-4/N-6" evidence="3">
    <location>
        <begin position="36"/>
        <end position="114"/>
    </location>
</feature>
<accession>A0A0B6S8H5</accession>
<name>A0A0B6S8H5_BURPL</name>
<dbReference type="EMBL" id="CP002581">
    <property type="protein sequence ID" value="AJK50739.1"/>
    <property type="molecule type" value="Genomic_DNA"/>
</dbReference>
<proteinExistence type="predicted"/>